<sequence>MSNPTQHPNPFSFIPSIPAPIQGAPPSMMQTWPPWPWNTMAPPLPPASSSVPGPSSQILNPMVDPQILLQDVPTPSPDAVALQCAAMYQQAMQMAQQYSIPLPPMPLPPSVPKLEPTQPTILSPPQPSSTSGRDRPSDEVWMKMFPNSHNRSLPSIQRTDHENVLYWTRKEYTTALNGGVAIPTRNLGREFAPLQYGDSTPIPAERADDIREYVQTLFTHVEELQPGLLGPKYTDTPGFVKRQIELDVTLKFLEFLYCLRGWKVSTCMSALFCNWFRPVRERRLRIAAAAAATAAIKQEPVTAIIAAKQKGQDAEIGDEEDDEEKPGKKAKKESMYALFSLLFSTNIFYPSGPSTPTEPQPNAASGSSSSNSPPTTEKDNKELEYRDNTSLQVGTGHPLTPSPQRIHPKSPTPPPPPIQPQPETPLAELATEEKEGEDDTSIRGEGDSGIGGEDFVVLQPGTSNKKAAKLGAKAKKTATPKPQPALQPRGTNTPCNMAIVAFIETNPNAAKAEFDDWWKKIDGNKSSDEYKKYKHDSDRAKTAMSGAAGKSTGGKAHGTIVTQGRKVTPTTSKDDTNE</sequence>
<evidence type="ECO:0000313" key="1">
    <source>
        <dbReference type="EMBL" id="TFK58647.1"/>
    </source>
</evidence>
<evidence type="ECO:0000313" key="2">
    <source>
        <dbReference type="Proteomes" id="UP000308600"/>
    </source>
</evidence>
<name>A0ACD2ZZ87_9AGAR</name>
<accession>A0ACD2ZZ87</accession>
<gene>
    <name evidence="1" type="ORF">BDN72DRAFT_906542</name>
</gene>
<proteinExistence type="predicted"/>
<keyword evidence="2" id="KW-1185">Reference proteome</keyword>
<organism evidence="1 2">
    <name type="scientific">Pluteus cervinus</name>
    <dbReference type="NCBI Taxonomy" id="181527"/>
    <lineage>
        <taxon>Eukaryota</taxon>
        <taxon>Fungi</taxon>
        <taxon>Dikarya</taxon>
        <taxon>Basidiomycota</taxon>
        <taxon>Agaricomycotina</taxon>
        <taxon>Agaricomycetes</taxon>
        <taxon>Agaricomycetidae</taxon>
        <taxon>Agaricales</taxon>
        <taxon>Pluteineae</taxon>
        <taxon>Pluteaceae</taxon>
        <taxon>Pluteus</taxon>
    </lineage>
</organism>
<dbReference type="Proteomes" id="UP000308600">
    <property type="component" value="Unassembled WGS sequence"/>
</dbReference>
<dbReference type="EMBL" id="ML209257">
    <property type="protein sequence ID" value="TFK58647.1"/>
    <property type="molecule type" value="Genomic_DNA"/>
</dbReference>
<protein>
    <submittedName>
        <fullName evidence="1">Uncharacterized protein</fullName>
    </submittedName>
</protein>
<reference evidence="1 2" key="1">
    <citation type="journal article" date="2019" name="Nat. Ecol. Evol.">
        <title>Megaphylogeny resolves global patterns of mushroom evolution.</title>
        <authorList>
            <person name="Varga T."/>
            <person name="Krizsan K."/>
            <person name="Foldi C."/>
            <person name="Dima B."/>
            <person name="Sanchez-Garcia M."/>
            <person name="Sanchez-Ramirez S."/>
            <person name="Szollosi G.J."/>
            <person name="Szarkandi J.G."/>
            <person name="Papp V."/>
            <person name="Albert L."/>
            <person name="Andreopoulos W."/>
            <person name="Angelini C."/>
            <person name="Antonin V."/>
            <person name="Barry K.W."/>
            <person name="Bougher N.L."/>
            <person name="Buchanan P."/>
            <person name="Buyck B."/>
            <person name="Bense V."/>
            <person name="Catcheside P."/>
            <person name="Chovatia M."/>
            <person name="Cooper J."/>
            <person name="Damon W."/>
            <person name="Desjardin D."/>
            <person name="Finy P."/>
            <person name="Geml J."/>
            <person name="Haridas S."/>
            <person name="Hughes K."/>
            <person name="Justo A."/>
            <person name="Karasinski D."/>
            <person name="Kautmanova I."/>
            <person name="Kiss B."/>
            <person name="Kocsube S."/>
            <person name="Kotiranta H."/>
            <person name="LaButti K.M."/>
            <person name="Lechner B.E."/>
            <person name="Liimatainen K."/>
            <person name="Lipzen A."/>
            <person name="Lukacs Z."/>
            <person name="Mihaltcheva S."/>
            <person name="Morgado L.N."/>
            <person name="Niskanen T."/>
            <person name="Noordeloos M.E."/>
            <person name="Ohm R.A."/>
            <person name="Ortiz-Santana B."/>
            <person name="Ovrebo C."/>
            <person name="Racz N."/>
            <person name="Riley R."/>
            <person name="Savchenko A."/>
            <person name="Shiryaev A."/>
            <person name="Soop K."/>
            <person name="Spirin V."/>
            <person name="Szebenyi C."/>
            <person name="Tomsovsky M."/>
            <person name="Tulloss R.E."/>
            <person name="Uehling J."/>
            <person name="Grigoriev I.V."/>
            <person name="Vagvolgyi C."/>
            <person name="Papp T."/>
            <person name="Martin F.M."/>
            <person name="Miettinen O."/>
            <person name="Hibbett D.S."/>
            <person name="Nagy L.G."/>
        </authorList>
    </citation>
    <scope>NUCLEOTIDE SEQUENCE [LARGE SCALE GENOMIC DNA]</scope>
    <source>
        <strain evidence="1 2">NL-1719</strain>
    </source>
</reference>